<dbReference type="InterPro" id="IPR007037">
    <property type="entry name" value="SIP_rossman_dom"/>
</dbReference>
<dbReference type="SUPFAM" id="SSF63380">
    <property type="entry name" value="Riboflavin synthase domain-like"/>
    <property type="match status" value="1"/>
</dbReference>
<dbReference type="InterPro" id="IPR017938">
    <property type="entry name" value="Riboflavin_synthase-like_b-brl"/>
</dbReference>
<accession>A0A7W3LM14</accession>
<name>A0A7W3LM14_ACTNM</name>
<dbReference type="PANTHER" id="PTHR30157">
    <property type="entry name" value="FERRIC REDUCTASE, NADPH-DEPENDENT"/>
    <property type="match status" value="1"/>
</dbReference>
<gene>
    <name evidence="2" type="ORF">HNR61_002187</name>
</gene>
<dbReference type="Gene3D" id="3.40.50.80">
    <property type="entry name" value="Nucleotide-binding domain of ferredoxin-NADP reductase (FNR) module"/>
    <property type="match status" value="1"/>
</dbReference>
<evidence type="ECO:0000259" key="1">
    <source>
        <dbReference type="PROSITE" id="PS51384"/>
    </source>
</evidence>
<sequence>MTRTNMNAIRVKPEDSELLELRVVRRERLSPHFMRVTLGGGDIGRFAFMGYDQWFRLFIPVSDDSLSRLPRKLNALAYARYLAISRTSRPILRNYSVRAFREDVQEMDVDFVLHGPDDGTAGPAASWARTCEAGDPVAVLDEGISFSPPPDVRHALLVADESGLPAAAGILASLPRDHRGRALLEIPSPEDKQDLDVPPGVEIDWITRDDPHAVPGRAALAAATALDLPDEPFFGWTVGEQALPVAVRRHWVKAGAPKERIMFCGYWRHTP</sequence>
<dbReference type="AlphaFoldDB" id="A0A7W3LM14"/>
<dbReference type="Pfam" id="PF08021">
    <property type="entry name" value="FAD_binding_9"/>
    <property type="match status" value="1"/>
</dbReference>
<dbReference type="Proteomes" id="UP000572680">
    <property type="component" value="Unassembled WGS sequence"/>
</dbReference>
<dbReference type="GO" id="GO:0016491">
    <property type="term" value="F:oxidoreductase activity"/>
    <property type="evidence" value="ECO:0007669"/>
    <property type="project" value="InterPro"/>
</dbReference>
<dbReference type="Pfam" id="PF04954">
    <property type="entry name" value="SIP"/>
    <property type="match status" value="1"/>
</dbReference>
<dbReference type="InterPro" id="IPR039374">
    <property type="entry name" value="SIP_fam"/>
</dbReference>
<dbReference type="RefSeq" id="WP_312897842.1">
    <property type="nucleotide sequence ID" value="NZ_BAAALP010000057.1"/>
</dbReference>
<feature type="domain" description="FAD-binding FR-type" evidence="1">
    <location>
        <begin position="16"/>
        <end position="149"/>
    </location>
</feature>
<dbReference type="CDD" id="cd06193">
    <property type="entry name" value="siderophore_interacting"/>
    <property type="match status" value="1"/>
</dbReference>
<dbReference type="InterPro" id="IPR039261">
    <property type="entry name" value="FNR_nucleotide-bd"/>
</dbReference>
<protein>
    <submittedName>
        <fullName evidence="2">NADPH-dependent ferric siderophore reductase</fullName>
    </submittedName>
</protein>
<dbReference type="EMBL" id="JACJIA010000002">
    <property type="protein sequence ID" value="MBA8950574.1"/>
    <property type="molecule type" value="Genomic_DNA"/>
</dbReference>
<proteinExistence type="predicted"/>
<organism evidence="2 3">
    <name type="scientific">Actinomadura namibiensis</name>
    <dbReference type="NCBI Taxonomy" id="182080"/>
    <lineage>
        <taxon>Bacteria</taxon>
        <taxon>Bacillati</taxon>
        <taxon>Actinomycetota</taxon>
        <taxon>Actinomycetes</taxon>
        <taxon>Streptosporangiales</taxon>
        <taxon>Thermomonosporaceae</taxon>
        <taxon>Actinomadura</taxon>
    </lineage>
</organism>
<dbReference type="PANTHER" id="PTHR30157:SF0">
    <property type="entry name" value="NADPH-DEPENDENT FERRIC-CHELATE REDUCTASE"/>
    <property type="match status" value="1"/>
</dbReference>
<dbReference type="PROSITE" id="PS51384">
    <property type="entry name" value="FAD_FR"/>
    <property type="match status" value="1"/>
</dbReference>
<dbReference type="InterPro" id="IPR013113">
    <property type="entry name" value="SIP_FAD-bd"/>
</dbReference>
<keyword evidence="3" id="KW-1185">Reference proteome</keyword>
<evidence type="ECO:0000313" key="3">
    <source>
        <dbReference type="Proteomes" id="UP000572680"/>
    </source>
</evidence>
<dbReference type="InterPro" id="IPR017927">
    <property type="entry name" value="FAD-bd_FR_type"/>
</dbReference>
<comment type="caution">
    <text evidence="2">The sequence shown here is derived from an EMBL/GenBank/DDBJ whole genome shotgun (WGS) entry which is preliminary data.</text>
</comment>
<evidence type="ECO:0000313" key="2">
    <source>
        <dbReference type="EMBL" id="MBA8950574.1"/>
    </source>
</evidence>
<dbReference type="Gene3D" id="2.40.30.10">
    <property type="entry name" value="Translation factors"/>
    <property type="match status" value="1"/>
</dbReference>
<reference evidence="2 3" key="1">
    <citation type="submission" date="2020-08" db="EMBL/GenBank/DDBJ databases">
        <title>Genomic Encyclopedia of Type Strains, Phase IV (KMG-IV): sequencing the most valuable type-strain genomes for metagenomic binning, comparative biology and taxonomic classification.</title>
        <authorList>
            <person name="Goeker M."/>
        </authorList>
    </citation>
    <scope>NUCLEOTIDE SEQUENCE [LARGE SCALE GENOMIC DNA]</scope>
    <source>
        <strain evidence="2 3">DSM 44197</strain>
    </source>
</reference>